<keyword evidence="6" id="KW-1185">Reference proteome</keyword>
<dbReference type="STRING" id="351160.RCIX113"/>
<dbReference type="AlphaFoldDB" id="Q0W7N0"/>
<dbReference type="CDD" id="cd01130">
    <property type="entry name" value="VirB11-like_ATPase"/>
    <property type="match status" value="1"/>
</dbReference>
<dbReference type="SUPFAM" id="SSF52540">
    <property type="entry name" value="P-loop containing nucleoside triphosphate hydrolases"/>
    <property type="match status" value="1"/>
</dbReference>
<dbReference type="InterPro" id="IPR027417">
    <property type="entry name" value="P-loop_NTPase"/>
</dbReference>
<feature type="domain" description="PilB3-like N-terminal" evidence="4">
    <location>
        <begin position="111"/>
        <end position="153"/>
    </location>
</feature>
<dbReference type="InterPro" id="IPR056570">
    <property type="entry name" value="PilB3-like_N"/>
</dbReference>
<evidence type="ECO:0000259" key="2">
    <source>
        <dbReference type="Pfam" id="PF00437"/>
    </source>
</evidence>
<dbReference type="PATRIC" id="fig|351160.9.peg.2623"/>
<comment type="similarity">
    <text evidence="1">Belongs to the GSP E family.</text>
</comment>
<dbReference type="Gene3D" id="3.30.450.380">
    <property type="match status" value="1"/>
</dbReference>
<evidence type="ECO:0000313" key="6">
    <source>
        <dbReference type="Proteomes" id="UP000000663"/>
    </source>
</evidence>
<proteinExistence type="inferred from homology"/>
<gene>
    <name evidence="5" type="primary">gsp-5</name>
    <name evidence="5" type="ORF">RCIX113</name>
</gene>
<evidence type="ECO:0000313" key="5">
    <source>
        <dbReference type="EMBL" id="CAJ35613.1"/>
    </source>
</evidence>
<feature type="domain" description="Bacterial type II secretion system protein E" evidence="2">
    <location>
        <begin position="282"/>
        <end position="515"/>
    </location>
</feature>
<name>Q0W7N0_METAR</name>
<dbReference type="PANTHER" id="PTHR30486">
    <property type="entry name" value="TWITCHING MOTILITY PROTEIN PILT"/>
    <property type="match status" value="1"/>
</dbReference>
<dbReference type="Pfam" id="PF23990">
    <property type="entry name" value="PilB3_N"/>
    <property type="match status" value="1"/>
</dbReference>
<dbReference type="KEGG" id="rci:RCIX113"/>
<dbReference type="InterPro" id="IPR056571">
    <property type="entry name" value="PilB3-like_C"/>
</dbReference>
<sequence length="616" mass="69858">MPFISILEDYLLSNLQLRQYLTIKIISDDNRLTLIICQWVGFLKVEVLYGVCMKRITPVSFSLFSSAGGAIPVTAEEHKIDDAGSRLKKMPLPGSPEMPACADGAQEKPPASVALKDGIVEAERYWLKEPFSFAVILFDSRTREYTYNVNEPTLTEFEAELLERIYSDLRDILIRSDMEKAGSDRSGVLRSRCDTLLGIYGIKLDNASRERIQYYLERNYLGYGKIDALMQDNRIEDISCNGVDIPIFLFHQKYQNIKTNISFSEAELNSMVVKLAQRGGRHISVAMPIVSAALPNGSRIEATLGREITTHGSSFTIRRFRTDPFTPIDLLNYNTMSLEILAYLWLAIENNRNLIFAGGTASGKTSSLNAVSQFIPQNSKVITIEDTRELTLYHSNWIAGLTRESQVQGNSVEIEMYDLLRAALRQRPEYIIVGEVRGKEALTLFQAMNTGHTTYSTMHASSIQAVVNRLLNDPINVPNMMLTALNIVCIQELVFQEGKKIRRNKAIVEITGVDPRTNNLRINELYRWNSVDDTFEAMGDSVVMADIMARRGWDRNRLTEEIANRCKVLDYLRNKGIRDYRHITTAINAYYVMPAEVMEMIRNDTFAGTLDEGIRR</sequence>
<protein>
    <submittedName>
        <fullName evidence="5">Bacterial type II secretion system protein</fullName>
    </submittedName>
</protein>
<feature type="domain" description="PilB3-like C-terminal" evidence="3">
    <location>
        <begin position="533"/>
        <end position="604"/>
    </location>
</feature>
<dbReference type="InterPro" id="IPR050921">
    <property type="entry name" value="T4SS_GSP_E_ATPase"/>
</dbReference>
<evidence type="ECO:0000259" key="3">
    <source>
        <dbReference type="Pfam" id="PF23989"/>
    </source>
</evidence>
<dbReference type="InterPro" id="IPR001482">
    <property type="entry name" value="T2SS/T4SS_dom"/>
</dbReference>
<dbReference type="eggNOG" id="arCOG01817">
    <property type="taxonomic scope" value="Archaea"/>
</dbReference>
<dbReference type="Pfam" id="PF23989">
    <property type="entry name" value="PilB3_C"/>
    <property type="match status" value="1"/>
</dbReference>
<dbReference type="Pfam" id="PF00437">
    <property type="entry name" value="T2SSE"/>
    <property type="match status" value="1"/>
</dbReference>
<evidence type="ECO:0000259" key="4">
    <source>
        <dbReference type="Pfam" id="PF23990"/>
    </source>
</evidence>
<accession>Q0W7N0</accession>
<reference evidence="5 6" key="1">
    <citation type="journal article" date="2006" name="Science">
        <title>Genome of rice cluster I archaea -- the key methane producers in the rice rhizosphere.</title>
        <authorList>
            <person name="Erkel C."/>
            <person name="Kube M."/>
            <person name="Reinhardt R."/>
            <person name="Liesack W."/>
        </authorList>
    </citation>
    <scope>NUCLEOTIDE SEQUENCE [LARGE SCALE GENOMIC DNA]</scope>
    <source>
        <strain evidence="6">DSM 22066 / NBRC 105507 / MRE50</strain>
    </source>
</reference>
<dbReference type="GO" id="GO:0016887">
    <property type="term" value="F:ATP hydrolysis activity"/>
    <property type="evidence" value="ECO:0007669"/>
    <property type="project" value="InterPro"/>
</dbReference>
<organism evidence="5 6">
    <name type="scientific">Methanocella arvoryzae (strain DSM 22066 / NBRC 105507 / MRE50)</name>
    <dbReference type="NCBI Taxonomy" id="351160"/>
    <lineage>
        <taxon>Archaea</taxon>
        <taxon>Methanobacteriati</taxon>
        <taxon>Methanobacteriota</taxon>
        <taxon>Stenosarchaea group</taxon>
        <taxon>Methanomicrobia</taxon>
        <taxon>Methanocellales</taxon>
        <taxon>Methanocellaceae</taxon>
        <taxon>Methanocella</taxon>
    </lineage>
</organism>
<dbReference type="Gene3D" id="3.40.50.300">
    <property type="entry name" value="P-loop containing nucleotide triphosphate hydrolases"/>
    <property type="match status" value="1"/>
</dbReference>
<dbReference type="Proteomes" id="UP000000663">
    <property type="component" value="Chromosome"/>
</dbReference>
<evidence type="ECO:0000256" key="1">
    <source>
        <dbReference type="ARBA" id="ARBA00006611"/>
    </source>
</evidence>
<dbReference type="EMBL" id="AM114193">
    <property type="protein sequence ID" value="CAJ35613.1"/>
    <property type="molecule type" value="Genomic_DNA"/>
</dbReference>
<dbReference type="PANTHER" id="PTHR30486:SF6">
    <property type="entry name" value="TYPE IV PILUS RETRACTATION ATPASE PILT"/>
    <property type="match status" value="1"/>
</dbReference>